<name>A0A0D1CFG1_MYCMD</name>
<dbReference type="RefSeq" id="XP_011392533.1">
    <property type="nucleotide sequence ID" value="XM_011394231.1"/>
</dbReference>
<feature type="compositionally biased region" description="Low complexity" evidence="1">
    <location>
        <begin position="791"/>
        <end position="804"/>
    </location>
</feature>
<dbReference type="InParanoid" id="A0A0D1CFG1"/>
<dbReference type="OrthoDB" id="2530523at2759"/>
<feature type="compositionally biased region" description="Low complexity" evidence="1">
    <location>
        <begin position="265"/>
        <end position="313"/>
    </location>
</feature>
<dbReference type="AlphaFoldDB" id="A0A0D1CFG1"/>
<dbReference type="EMBL" id="CM003161">
    <property type="protein sequence ID" value="KIS65773.1"/>
    <property type="molecule type" value="Genomic_DNA"/>
</dbReference>
<feature type="compositionally biased region" description="Basic and acidic residues" evidence="1">
    <location>
        <begin position="530"/>
        <end position="557"/>
    </location>
</feature>
<feature type="compositionally biased region" description="Polar residues" evidence="1">
    <location>
        <begin position="738"/>
        <end position="749"/>
    </location>
</feature>
<feature type="region of interest" description="Disordered" evidence="1">
    <location>
        <begin position="474"/>
        <end position="504"/>
    </location>
</feature>
<feature type="compositionally biased region" description="Polar residues" evidence="1">
    <location>
        <begin position="807"/>
        <end position="828"/>
    </location>
</feature>
<feature type="compositionally biased region" description="Pro residues" evidence="1">
    <location>
        <begin position="198"/>
        <end position="213"/>
    </location>
</feature>
<dbReference type="KEGG" id="uma:UMAG_06154"/>
<feature type="compositionally biased region" description="Polar residues" evidence="1">
    <location>
        <begin position="217"/>
        <end position="233"/>
    </location>
</feature>
<evidence type="ECO:0000313" key="2">
    <source>
        <dbReference type="EMBL" id="KIS65773.1"/>
    </source>
</evidence>
<feature type="compositionally biased region" description="Low complexity" evidence="1">
    <location>
        <begin position="234"/>
        <end position="243"/>
    </location>
</feature>
<dbReference type="GeneID" id="23565839"/>
<evidence type="ECO:0000256" key="1">
    <source>
        <dbReference type="SAM" id="MobiDB-lite"/>
    </source>
</evidence>
<keyword evidence="3" id="KW-1185">Reference proteome</keyword>
<accession>A0A0D1CFG1</accession>
<sequence length="920" mass="93194">MDPKPQPILSPTESSTAASASVAFTSGTFQPTAQAQVSQPLSLVPTDQQDTLPPTSTSTEAANHSMQASVSTTSAAAPPSAVLHRSDATPPQATPDQNKTTLQYLTTSQPTQSEQTSAPMDVADHSSTTPVASAVDGASTTAPGQPDLVAPANETTQAAPTLTQAVAAVSPNTSQYPAPATRPASPAAPLPTSEPKDPPPALEPSSAPAPPAADPLTSESVTTKTANSVISDNKTSTETATAPAPEPTKPSQTQESAHETSVSISHPSASATQPTATTAATASIESASTNANAATDSAPQLQPQATAPAPSDEAAAKDHGKSDHVLSPKQDQVDPSKATASDQPKGVASAAKEQAAPSPLSVENVDAAPAVKAVPPTQAATASAPASAPATPERRSPVVGTSVGGTSVGQSGESVPTTPARESRVALILRINKELIRLCVDLQSKDLTMDPIYREAAVRLQANLGYLASIADQAGKSVDPSGRAPTSGALPRLEPFPRSEHAPSSPIPALFDKLIALFSAACPSSSPLPDGRKRSRDSTADLGSDDPRKRAVGKDIDPSQDNSAAATPSYVSNQPLPTDAPTTTASEPVSSSTSAGQQSQQLAASASQAAQHQPHQSSKGPDLSLAPPVPIAPPAAAQNIANNPQAQALIQAFGPNALVNLHALQSHIRGQGTHPWVTFMEANISGYKAMPLQVQLQHMTSLQNAALQRQKAMGSHASTGSTSTVGSPATMPNGAQAGISSPATTQPVSRHSDSPSQALASPSASAYGAAVPGRAGTPLGGGQGAFQTRPGSSGSVGSMTSVGGRNRTGSSNLGFDASQMQSASSPATLGSMGEFAAQQQFGFQPPGLQQASPAASAASPTPQQQQGAAIGMPMSGVPNFQNLPPHLQHQIRQQYMAHMQAQAQAQGVNSHQIGFNPQQQ</sequence>
<protein>
    <submittedName>
        <fullName evidence="2">Uncharacterized protein</fullName>
    </submittedName>
</protein>
<feature type="region of interest" description="Disordered" evidence="1">
    <location>
        <begin position="524"/>
        <end position="631"/>
    </location>
</feature>
<feature type="region of interest" description="Disordered" evidence="1">
    <location>
        <begin position="844"/>
        <end position="884"/>
    </location>
</feature>
<dbReference type="Proteomes" id="UP000000561">
    <property type="component" value="Chromosome 22"/>
</dbReference>
<feature type="region of interest" description="Disordered" evidence="1">
    <location>
        <begin position="1"/>
        <end position="419"/>
    </location>
</feature>
<feature type="compositionally biased region" description="Low complexity" evidence="1">
    <location>
        <begin position="590"/>
        <end position="618"/>
    </location>
</feature>
<feature type="compositionally biased region" description="Basic and acidic residues" evidence="1">
    <location>
        <begin position="314"/>
        <end position="334"/>
    </location>
</feature>
<feature type="compositionally biased region" description="Low complexity" evidence="1">
    <location>
        <begin position="844"/>
        <end position="869"/>
    </location>
</feature>
<reference evidence="2 3" key="1">
    <citation type="journal article" date="2006" name="Nature">
        <title>Insights from the genome of the biotrophic fungal plant pathogen Ustilago maydis.</title>
        <authorList>
            <person name="Kamper J."/>
            <person name="Kahmann R."/>
            <person name="Bolker M."/>
            <person name="Ma L.J."/>
            <person name="Brefort T."/>
            <person name="Saville B.J."/>
            <person name="Banuett F."/>
            <person name="Kronstad J.W."/>
            <person name="Gold S.E."/>
            <person name="Muller O."/>
            <person name="Perlin M.H."/>
            <person name="Wosten H.A."/>
            <person name="de Vries R."/>
            <person name="Ruiz-Herrera J."/>
            <person name="Reynaga-Pena C.G."/>
            <person name="Snetselaar K."/>
            <person name="McCann M."/>
            <person name="Perez-Martin J."/>
            <person name="Feldbrugge M."/>
            <person name="Basse C.W."/>
            <person name="Steinberg G."/>
            <person name="Ibeas J.I."/>
            <person name="Holloman W."/>
            <person name="Guzman P."/>
            <person name="Farman M."/>
            <person name="Stajich J.E."/>
            <person name="Sentandreu R."/>
            <person name="Gonzalez-Prieto J.M."/>
            <person name="Kennell J.C."/>
            <person name="Molina L."/>
            <person name="Schirawski J."/>
            <person name="Mendoza-Mendoza A."/>
            <person name="Greilinger D."/>
            <person name="Munch K."/>
            <person name="Rossel N."/>
            <person name="Scherer M."/>
            <person name="Vranes M."/>
            <person name="Ladendorf O."/>
            <person name="Vincon V."/>
            <person name="Fuchs U."/>
            <person name="Sandrock B."/>
            <person name="Meng S."/>
            <person name="Ho E.C."/>
            <person name="Cahill M.J."/>
            <person name="Boyce K.J."/>
            <person name="Klose J."/>
            <person name="Klosterman S.J."/>
            <person name="Deelstra H.J."/>
            <person name="Ortiz-Castellanos L."/>
            <person name="Li W."/>
            <person name="Sanchez-Alonso P."/>
            <person name="Schreier P.H."/>
            <person name="Hauser-Hahn I."/>
            <person name="Vaupel M."/>
            <person name="Koopmann E."/>
            <person name="Friedrich G."/>
            <person name="Voss H."/>
            <person name="Schluter T."/>
            <person name="Margolis J."/>
            <person name="Platt D."/>
            <person name="Swimmer C."/>
            <person name="Gnirke A."/>
            <person name="Chen F."/>
            <person name="Vysotskaia V."/>
            <person name="Mannhaupt G."/>
            <person name="Guldener U."/>
            <person name="Munsterkotter M."/>
            <person name="Haase D."/>
            <person name="Oesterheld M."/>
            <person name="Mewes H.W."/>
            <person name="Mauceli E.W."/>
            <person name="DeCaprio D."/>
            <person name="Wade C.M."/>
            <person name="Butler J."/>
            <person name="Young S."/>
            <person name="Jaffe D.B."/>
            <person name="Calvo S."/>
            <person name="Nusbaum C."/>
            <person name="Galagan J."/>
            <person name="Birren B.W."/>
        </authorList>
    </citation>
    <scope>NUCLEOTIDE SEQUENCE [LARGE SCALE GENOMIC DNA]</scope>
    <source>
        <strain evidence="3">DSM 14603 / FGSC 9021 / UM521</strain>
    </source>
</reference>
<feature type="compositionally biased region" description="Polar residues" evidence="1">
    <location>
        <begin position="153"/>
        <end position="176"/>
    </location>
</feature>
<organism evidence="2 3">
    <name type="scientific">Mycosarcoma maydis</name>
    <name type="common">Corn smut fungus</name>
    <name type="synonym">Ustilago maydis</name>
    <dbReference type="NCBI Taxonomy" id="5270"/>
    <lineage>
        <taxon>Eukaryota</taxon>
        <taxon>Fungi</taxon>
        <taxon>Dikarya</taxon>
        <taxon>Basidiomycota</taxon>
        <taxon>Ustilaginomycotina</taxon>
        <taxon>Ustilaginomycetes</taxon>
        <taxon>Ustilaginales</taxon>
        <taxon>Ustilaginaceae</taxon>
        <taxon>Mycosarcoma</taxon>
    </lineage>
</organism>
<feature type="region of interest" description="Disordered" evidence="1">
    <location>
        <begin position="707"/>
        <end position="829"/>
    </location>
</feature>
<dbReference type="VEuPathDB" id="FungiDB:UMAG_06154"/>
<feature type="compositionally biased region" description="Low complexity" evidence="1">
    <location>
        <begin position="177"/>
        <end position="193"/>
    </location>
</feature>
<feature type="compositionally biased region" description="Low complexity" evidence="1">
    <location>
        <begin position="367"/>
        <end position="401"/>
    </location>
</feature>
<feature type="compositionally biased region" description="Polar residues" evidence="1">
    <location>
        <begin position="29"/>
        <end position="67"/>
    </location>
</feature>
<gene>
    <name evidence="2" type="ORF">UMAG_06154</name>
</gene>
<evidence type="ECO:0000313" key="3">
    <source>
        <dbReference type="Proteomes" id="UP000000561"/>
    </source>
</evidence>
<feature type="compositionally biased region" description="Polar residues" evidence="1">
    <location>
        <begin position="252"/>
        <end position="264"/>
    </location>
</feature>
<proteinExistence type="predicted"/>
<dbReference type="eggNOG" id="ENOG502SCBI">
    <property type="taxonomic scope" value="Eukaryota"/>
</dbReference>
<feature type="compositionally biased region" description="Low complexity" evidence="1">
    <location>
        <begin position="68"/>
        <end position="82"/>
    </location>
</feature>
<feature type="compositionally biased region" description="Low complexity" evidence="1">
    <location>
        <begin position="106"/>
        <end position="117"/>
    </location>
</feature>
<feature type="compositionally biased region" description="Polar residues" evidence="1">
    <location>
        <begin position="716"/>
        <end position="727"/>
    </location>
</feature>
<feature type="compositionally biased region" description="Polar residues" evidence="1">
    <location>
        <begin position="89"/>
        <end position="105"/>
    </location>
</feature>
<feature type="compositionally biased region" description="Polar residues" evidence="1">
    <location>
        <begin position="559"/>
        <end position="589"/>
    </location>
</feature>
<feature type="compositionally biased region" description="Low complexity" evidence="1">
    <location>
        <begin position="10"/>
        <end position="28"/>
    </location>
</feature>
<dbReference type="STRING" id="237631.A0A0D1CFG1"/>
<dbReference type="OMA" id="THGECPK"/>
<feature type="compositionally biased region" description="Low complexity" evidence="1">
    <location>
        <begin position="754"/>
        <end position="766"/>
    </location>
</feature>